<evidence type="ECO:0000256" key="2">
    <source>
        <dbReference type="SAM" id="Phobius"/>
    </source>
</evidence>
<evidence type="ECO:0000313" key="4">
    <source>
        <dbReference type="Proteomes" id="UP000717585"/>
    </source>
</evidence>
<feature type="region of interest" description="Disordered" evidence="1">
    <location>
        <begin position="110"/>
        <end position="212"/>
    </location>
</feature>
<keyword evidence="4" id="KW-1185">Reference proteome</keyword>
<comment type="caution">
    <text evidence="3">The sequence shown here is derived from an EMBL/GenBank/DDBJ whole genome shotgun (WGS) entry which is preliminary data.</text>
</comment>
<feature type="compositionally biased region" description="Low complexity" evidence="1">
    <location>
        <begin position="110"/>
        <end position="122"/>
    </location>
</feature>
<dbReference type="AlphaFoldDB" id="A0A8J6EAX8"/>
<dbReference type="EMBL" id="JAHDYR010000009">
    <property type="protein sequence ID" value="KAG9395665.1"/>
    <property type="molecule type" value="Genomic_DNA"/>
</dbReference>
<feature type="transmembrane region" description="Helical" evidence="2">
    <location>
        <begin position="12"/>
        <end position="42"/>
    </location>
</feature>
<name>A0A8J6EAX8_9EUKA</name>
<keyword evidence="2" id="KW-1133">Transmembrane helix</keyword>
<reference evidence="3" key="1">
    <citation type="submission" date="2021-05" db="EMBL/GenBank/DDBJ databases">
        <title>A free-living protist that lacks canonical eukaryotic 1 DNA replication and segregation systems.</title>
        <authorList>
            <person name="Salas-Leiva D.E."/>
            <person name="Tromer E.C."/>
            <person name="Curtis B.A."/>
            <person name="Jerlstrom-Hultqvist J."/>
            <person name="Kolisko M."/>
            <person name="Yi Z."/>
            <person name="Salas-Leiva J.S."/>
            <person name="Gallot-Lavallee L."/>
            <person name="Kops G.J.P.L."/>
            <person name="Archibald J.M."/>
            <person name="Simpson A.G.B."/>
            <person name="Roger A.J."/>
        </authorList>
    </citation>
    <scope>NUCLEOTIDE SEQUENCE</scope>
    <source>
        <strain evidence="3">BICM</strain>
    </source>
</reference>
<keyword evidence="2" id="KW-0472">Membrane</keyword>
<organism evidence="3 4">
    <name type="scientific">Carpediemonas membranifera</name>
    <dbReference type="NCBI Taxonomy" id="201153"/>
    <lineage>
        <taxon>Eukaryota</taxon>
        <taxon>Metamonada</taxon>
        <taxon>Carpediemonas-like organisms</taxon>
        <taxon>Carpediemonas</taxon>
    </lineage>
</organism>
<keyword evidence="2" id="KW-0812">Transmembrane</keyword>
<evidence type="ECO:0000313" key="3">
    <source>
        <dbReference type="EMBL" id="KAG9395665.1"/>
    </source>
</evidence>
<protein>
    <submittedName>
        <fullName evidence="3">Uncharacterized protein</fullName>
    </submittedName>
</protein>
<accession>A0A8J6EAX8</accession>
<dbReference type="Proteomes" id="UP000717585">
    <property type="component" value="Unassembled WGS sequence"/>
</dbReference>
<proteinExistence type="predicted"/>
<sequence length="212" mass="22318">MNVPLALAIGFIVLIGVELAIFLVMAASCQASLLVLVSLILARRISARKEKRRAAKHNAMSASPPPSIQTGLVMDEVPTFVQQTVPAKAAASSHGDSSSDALLDADDSDALCSASSSSENDSPTITITYDSHPSPATPQIDPRNLVPPTSMRKQPAGRRAKSLKTEARPGPVRTSPQREAPPASLTSPTSPPGMNLVRQQSFGGFNIADWGR</sequence>
<gene>
    <name evidence="3" type="ORF">J8273_2869</name>
</gene>
<evidence type="ECO:0000256" key="1">
    <source>
        <dbReference type="SAM" id="MobiDB-lite"/>
    </source>
</evidence>